<protein>
    <recommendedName>
        <fullName evidence="3">FlgN protein</fullName>
    </recommendedName>
</protein>
<comment type="caution">
    <text evidence="2">The sequence shown here is derived from an EMBL/GenBank/DDBJ whole genome shotgun (WGS) entry which is preliminary data.</text>
</comment>
<name>A0A0W8E1M6_9ZZZZ</name>
<dbReference type="Pfam" id="PF05130">
    <property type="entry name" value="FlgN"/>
    <property type="match status" value="1"/>
</dbReference>
<dbReference type="InterPro" id="IPR036679">
    <property type="entry name" value="FlgN-like_sf"/>
</dbReference>
<dbReference type="AlphaFoldDB" id="A0A0W8E1M6"/>
<accession>A0A0W8E1M6</accession>
<keyword evidence="1" id="KW-1005">Bacterial flagellum biogenesis</keyword>
<evidence type="ECO:0000313" key="2">
    <source>
        <dbReference type="EMBL" id="KUG02333.1"/>
    </source>
</evidence>
<sequence length="169" mass="19557">MDKLLGDFIDFLNKQNQVMDQLSQWGQDKKELIIQGQVKELDELIRRESKAINELQQLEEGRFRLQNQLADKWGLDITEISAREILKRVRQNQPAFFTDLEQAVNRLDFNLTRLRAINEHNNELLEDSLDYIGAIEASILGDKAGLYSSSGDQLDEKIINRKSLLDKKA</sequence>
<evidence type="ECO:0008006" key="3">
    <source>
        <dbReference type="Google" id="ProtNLM"/>
    </source>
</evidence>
<dbReference type="Gene3D" id="1.20.58.300">
    <property type="entry name" value="FlgN-like"/>
    <property type="match status" value="1"/>
</dbReference>
<proteinExistence type="predicted"/>
<dbReference type="GO" id="GO:0044780">
    <property type="term" value="P:bacterial-type flagellum assembly"/>
    <property type="evidence" value="ECO:0007669"/>
    <property type="project" value="InterPro"/>
</dbReference>
<gene>
    <name evidence="2" type="ORF">ASZ90_020286</name>
</gene>
<reference evidence="2" key="1">
    <citation type="journal article" date="2015" name="Proc. Natl. Acad. Sci. U.S.A.">
        <title>Networks of energetic and metabolic interactions define dynamics in microbial communities.</title>
        <authorList>
            <person name="Embree M."/>
            <person name="Liu J.K."/>
            <person name="Al-Bassam M.M."/>
            <person name="Zengler K."/>
        </authorList>
    </citation>
    <scope>NUCLEOTIDE SEQUENCE</scope>
</reference>
<evidence type="ECO:0000256" key="1">
    <source>
        <dbReference type="ARBA" id="ARBA00022795"/>
    </source>
</evidence>
<dbReference type="InterPro" id="IPR007809">
    <property type="entry name" value="FlgN-like"/>
</dbReference>
<dbReference type="SUPFAM" id="SSF140566">
    <property type="entry name" value="FlgN-like"/>
    <property type="match status" value="1"/>
</dbReference>
<organism evidence="2">
    <name type="scientific">hydrocarbon metagenome</name>
    <dbReference type="NCBI Taxonomy" id="938273"/>
    <lineage>
        <taxon>unclassified sequences</taxon>
        <taxon>metagenomes</taxon>
        <taxon>ecological metagenomes</taxon>
    </lineage>
</organism>
<dbReference type="EMBL" id="LNQE01001924">
    <property type="protein sequence ID" value="KUG02333.1"/>
    <property type="molecule type" value="Genomic_DNA"/>
</dbReference>